<sequence length="112" mass="13454">MFIFRRQQSTTSTVADLSEEAHIMEKIIARPLDLSLSTDRNTTMYESAKPMSLLYQPLTLYDDTFILQEYFIPKPFFRQWYDQLKIILQEKYSHIFLLNSTIRFVKKDQTIF</sequence>
<organism evidence="2 3">
    <name type="scientific">Rotaria sordida</name>
    <dbReference type="NCBI Taxonomy" id="392033"/>
    <lineage>
        <taxon>Eukaryota</taxon>
        <taxon>Metazoa</taxon>
        <taxon>Spiralia</taxon>
        <taxon>Gnathifera</taxon>
        <taxon>Rotifera</taxon>
        <taxon>Eurotatoria</taxon>
        <taxon>Bdelloidea</taxon>
        <taxon>Philodinida</taxon>
        <taxon>Philodinidae</taxon>
        <taxon>Rotaria</taxon>
    </lineage>
</organism>
<gene>
    <name evidence="2" type="ORF">JBS370_LOCUS21352</name>
    <name evidence="1" type="ORF">ZHD862_LOCUS35991</name>
</gene>
<reference evidence="2" key="1">
    <citation type="submission" date="2021-02" db="EMBL/GenBank/DDBJ databases">
        <authorList>
            <person name="Nowell W R."/>
        </authorList>
    </citation>
    <scope>NUCLEOTIDE SEQUENCE</scope>
</reference>
<accession>A0A819I3S5</accession>
<protein>
    <submittedName>
        <fullName evidence="2">Uncharacterized protein</fullName>
    </submittedName>
</protein>
<proteinExistence type="predicted"/>
<dbReference type="AlphaFoldDB" id="A0A819I3S5"/>
<name>A0A819I3S5_9BILA</name>
<dbReference type="Proteomes" id="UP000663864">
    <property type="component" value="Unassembled WGS sequence"/>
</dbReference>
<evidence type="ECO:0000313" key="3">
    <source>
        <dbReference type="Proteomes" id="UP000663836"/>
    </source>
</evidence>
<evidence type="ECO:0000313" key="1">
    <source>
        <dbReference type="EMBL" id="CAF1467810.1"/>
    </source>
</evidence>
<dbReference type="EMBL" id="CAJNOT010005516">
    <property type="protein sequence ID" value="CAF1467810.1"/>
    <property type="molecule type" value="Genomic_DNA"/>
</dbReference>
<dbReference type="Proteomes" id="UP000663836">
    <property type="component" value="Unassembled WGS sequence"/>
</dbReference>
<comment type="caution">
    <text evidence="2">The sequence shown here is derived from an EMBL/GenBank/DDBJ whole genome shotgun (WGS) entry which is preliminary data.</text>
</comment>
<evidence type="ECO:0000313" key="2">
    <source>
        <dbReference type="EMBL" id="CAF3910091.1"/>
    </source>
</evidence>
<dbReference type="EMBL" id="CAJOBD010002817">
    <property type="protein sequence ID" value="CAF3910091.1"/>
    <property type="molecule type" value="Genomic_DNA"/>
</dbReference>